<dbReference type="PANTHER" id="PTHR11726">
    <property type="entry name" value="60S RIBOSOMAL PROTEIN L10"/>
    <property type="match status" value="1"/>
</dbReference>
<keyword evidence="2" id="KW-1185">Reference proteome</keyword>
<dbReference type="STRING" id="9986.ENSOCUP00000045509"/>
<dbReference type="GeneTree" id="ENSGT00390000003897"/>
<sequence>MNHLYPKSLFYQGVLDVRIHIFDLDRKKAKVDELSLCGHMVSDEHEQLSSEALEAACIDTNQHMVKSSSQAAFHGQVQPYLSHVDQHDVLLCCRRQDPNRYRQMERMKTKEMCPSRKGRNMCAGAHPFTFSIYCM</sequence>
<dbReference type="Ensembl" id="ENSOCUT00000041408.1">
    <property type="protein sequence ID" value="ENSOCUP00000045509.1"/>
    <property type="gene ID" value="ENSOCUG00000034444.1"/>
</dbReference>
<dbReference type="GO" id="GO:0005840">
    <property type="term" value="C:ribosome"/>
    <property type="evidence" value="ECO:0007669"/>
    <property type="project" value="InterPro"/>
</dbReference>
<organism evidence="1 2">
    <name type="scientific">Oryctolagus cuniculus</name>
    <name type="common">Rabbit</name>
    <dbReference type="NCBI Taxonomy" id="9986"/>
    <lineage>
        <taxon>Eukaryota</taxon>
        <taxon>Metazoa</taxon>
        <taxon>Chordata</taxon>
        <taxon>Craniata</taxon>
        <taxon>Vertebrata</taxon>
        <taxon>Euteleostomi</taxon>
        <taxon>Mammalia</taxon>
        <taxon>Eutheria</taxon>
        <taxon>Euarchontoglires</taxon>
        <taxon>Glires</taxon>
        <taxon>Lagomorpha</taxon>
        <taxon>Leporidae</taxon>
        <taxon>Oryctolagus</taxon>
    </lineage>
</organism>
<dbReference type="AlphaFoldDB" id="A0A5F9DH35"/>
<accession>A0A5F9DH35</accession>
<dbReference type="InterPro" id="IPR036920">
    <property type="entry name" value="Ribosomal_uL16_sf"/>
</dbReference>
<dbReference type="SUPFAM" id="SSF54686">
    <property type="entry name" value="Ribosomal protein L16p/L10e"/>
    <property type="match status" value="1"/>
</dbReference>
<reference evidence="1 2" key="1">
    <citation type="journal article" date="2011" name="Nature">
        <title>A high-resolution map of human evolutionary constraint using 29 mammals.</title>
        <authorList>
            <person name="Lindblad-Toh K."/>
            <person name="Garber M."/>
            <person name="Zuk O."/>
            <person name="Lin M.F."/>
            <person name="Parker B.J."/>
            <person name="Washietl S."/>
            <person name="Kheradpour P."/>
            <person name="Ernst J."/>
            <person name="Jordan G."/>
            <person name="Mauceli E."/>
            <person name="Ward L.D."/>
            <person name="Lowe C.B."/>
            <person name="Holloway A.K."/>
            <person name="Clamp M."/>
            <person name="Gnerre S."/>
            <person name="Alfoldi J."/>
            <person name="Beal K."/>
            <person name="Chang J."/>
            <person name="Clawson H."/>
            <person name="Cuff J."/>
            <person name="Di Palma F."/>
            <person name="Fitzgerald S."/>
            <person name="Flicek P."/>
            <person name="Guttman M."/>
            <person name="Hubisz M.J."/>
            <person name="Jaffe D.B."/>
            <person name="Jungreis I."/>
            <person name="Kent W.J."/>
            <person name="Kostka D."/>
            <person name="Lara M."/>
            <person name="Martins A.L."/>
            <person name="Massingham T."/>
            <person name="Moltke I."/>
            <person name="Raney B.J."/>
            <person name="Rasmussen M.D."/>
            <person name="Robinson J."/>
            <person name="Stark A."/>
            <person name="Vilella A.J."/>
            <person name="Wen J."/>
            <person name="Xie X."/>
            <person name="Zody M.C."/>
            <person name="Baldwin J."/>
            <person name="Bloom T."/>
            <person name="Chin C.W."/>
            <person name="Heiman D."/>
            <person name="Nicol R."/>
            <person name="Nusbaum C."/>
            <person name="Young S."/>
            <person name="Wilkinson J."/>
            <person name="Worley K.C."/>
            <person name="Kovar C.L."/>
            <person name="Muzny D.M."/>
            <person name="Gibbs R.A."/>
            <person name="Cree A."/>
            <person name="Dihn H.H."/>
            <person name="Fowler G."/>
            <person name="Jhangiani S."/>
            <person name="Joshi V."/>
            <person name="Lee S."/>
            <person name="Lewis L.R."/>
            <person name="Nazareth L.V."/>
            <person name="Okwuonu G."/>
            <person name="Santibanez J."/>
            <person name="Warren W.C."/>
            <person name="Mardis E.R."/>
            <person name="Weinstock G.M."/>
            <person name="Wilson R.K."/>
            <person name="Delehaunty K."/>
            <person name="Dooling D."/>
            <person name="Fronik C."/>
            <person name="Fulton L."/>
            <person name="Fulton B."/>
            <person name="Graves T."/>
            <person name="Minx P."/>
            <person name="Sodergren E."/>
            <person name="Birney E."/>
            <person name="Margulies E.H."/>
            <person name="Herrero J."/>
            <person name="Green E.D."/>
            <person name="Haussler D."/>
            <person name="Siepel A."/>
            <person name="Goldman N."/>
            <person name="Pollard K.S."/>
            <person name="Pedersen J.S."/>
            <person name="Lander E.S."/>
            <person name="Kellis M."/>
        </authorList>
    </citation>
    <scope>NUCLEOTIDE SEQUENCE [LARGE SCALE GENOMIC DNA]</scope>
    <source>
        <strain evidence="1 2">Thorbecke inbred</strain>
    </source>
</reference>
<dbReference type="Gene3D" id="3.90.1170.10">
    <property type="entry name" value="Ribosomal protein L10e/L16"/>
    <property type="match status" value="1"/>
</dbReference>
<evidence type="ECO:0000313" key="2">
    <source>
        <dbReference type="Proteomes" id="UP000001811"/>
    </source>
</evidence>
<dbReference type="SMR" id="A0A5F9DH35"/>
<evidence type="ECO:0000313" key="1">
    <source>
        <dbReference type="Ensembl" id="ENSOCUP00000045509.1"/>
    </source>
</evidence>
<dbReference type="Proteomes" id="UP000001811">
    <property type="component" value="Chromosome 4"/>
</dbReference>
<dbReference type="InParanoid" id="A0A5F9DH35"/>
<reference evidence="1" key="3">
    <citation type="submission" date="2025-09" db="UniProtKB">
        <authorList>
            <consortium name="Ensembl"/>
        </authorList>
    </citation>
    <scope>IDENTIFICATION</scope>
    <source>
        <strain evidence="1">Thorbecke</strain>
    </source>
</reference>
<protein>
    <submittedName>
        <fullName evidence="1">Uncharacterized protein</fullName>
    </submittedName>
</protein>
<dbReference type="EMBL" id="AAGW02034277">
    <property type="status" value="NOT_ANNOTATED_CDS"/>
    <property type="molecule type" value="Genomic_DNA"/>
</dbReference>
<proteinExistence type="predicted"/>
<reference evidence="1" key="2">
    <citation type="submission" date="2025-08" db="UniProtKB">
        <authorList>
            <consortium name="Ensembl"/>
        </authorList>
    </citation>
    <scope>IDENTIFICATION</scope>
    <source>
        <strain evidence="1">Thorbecke</strain>
    </source>
</reference>
<dbReference type="GO" id="GO:0003735">
    <property type="term" value="F:structural constituent of ribosome"/>
    <property type="evidence" value="ECO:0007669"/>
    <property type="project" value="InterPro"/>
</dbReference>
<dbReference type="InterPro" id="IPR001197">
    <property type="entry name" value="Ribosomal_uL16_euk_arch"/>
</dbReference>
<dbReference type="GO" id="GO:0006412">
    <property type="term" value="P:translation"/>
    <property type="evidence" value="ECO:0007669"/>
    <property type="project" value="InterPro"/>
</dbReference>
<name>A0A5F9DH35_RABIT</name>